<feature type="transmembrane region" description="Helical" evidence="4">
    <location>
        <begin position="176"/>
        <end position="195"/>
    </location>
</feature>
<feature type="transmembrane region" description="Helical" evidence="4">
    <location>
        <begin position="86"/>
        <end position="103"/>
    </location>
</feature>
<dbReference type="PANTHER" id="PTHR23537">
    <property type="match status" value="1"/>
</dbReference>
<feature type="transmembrane region" description="Helical" evidence="4">
    <location>
        <begin position="253"/>
        <end position="270"/>
    </location>
</feature>
<evidence type="ECO:0000313" key="6">
    <source>
        <dbReference type="EMBL" id="QEL65706.1"/>
    </source>
</evidence>
<dbReference type="GO" id="GO:0005886">
    <property type="term" value="C:plasma membrane"/>
    <property type="evidence" value="ECO:0007669"/>
    <property type="project" value="TreeGrafter"/>
</dbReference>
<dbReference type="PANTHER" id="PTHR23537:SF1">
    <property type="entry name" value="SUGAR TRANSPORTER"/>
    <property type="match status" value="1"/>
</dbReference>
<dbReference type="PROSITE" id="PS50850">
    <property type="entry name" value="MFS"/>
    <property type="match status" value="1"/>
</dbReference>
<dbReference type="InterPro" id="IPR010645">
    <property type="entry name" value="MFS_4"/>
</dbReference>
<dbReference type="SUPFAM" id="SSF103473">
    <property type="entry name" value="MFS general substrate transporter"/>
    <property type="match status" value="1"/>
</dbReference>
<feature type="transmembrane region" description="Helical" evidence="4">
    <location>
        <begin position="149"/>
        <end position="170"/>
    </location>
</feature>
<dbReference type="InterPro" id="IPR036259">
    <property type="entry name" value="MFS_trans_sf"/>
</dbReference>
<reference evidence="6 7" key="1">
    <citation type="submission" date="2017-07" db="EMBL/GenBank/DDBJ databases">
        <title>Complete genome sequence of Oryzomicrobium terrae TPP412.</title>
        <authorList>
            <person name="Chiu L.-W."/>
            <person name="Lo K.-J."/>
            <person name="Tsai Y.-M."/>
            <person name="Lin S.-S."/>
            <person name="Kuo C.-H."/>
            <person name="Liu C.-T."/>
        </authorList>
    </citation>
    <scope>NUCLEOTIDE SEQUENCE [LARGE SCALE GENOMIC DNA]</scope>
    <source>
        <strain evidence="6 7">TPP412</strain>
    </source>
</reference>
<dbReference type="Pfam" id="PF06779">
    <property type="entry name" value="MFS_4"/>
    <property type="match status" value="1"/>
</dbReference>
<feature type="domain" description="Major facilitator superfamily (MFS) profile" evidence="5">
    <location>
        <begin position="18"/>
        <end position="393"/>
    </location>
</feature>
<proteinExistence type="predicted"/>
<name>A0A5C1E9Q5_9RHOO</name>
<organism evidence="6 7">
    <name type="scientific">Oryzomicrobium terrae</name>
    <dbReference type="NCBI Taxonomy" id="1735038"/>
    <lineage>
        <taxon>Bacteria</taxon>
        <taxon>Pseudomonadati</taxon>
        <taxon>Pseudomonadota</taxon>
        <taxon>Betaproteobacteria</taxon>
        <taxon>Rhodocyclales</taxon>
        <taxon>Rhodocyclaceae</taxon>
        <taxon>Oryzomicrobium</taxon>
    </lineage>
</organism>
<keyword evidence="2 4" id="KW-1133">Transmembrane helix</keyword>
<dbReference type="AlphaFoldDB" id="A0A5C1E9Q5"/>
<evidence type="ECO:0000256" key="4">
    <source>
        <dbReference type="SAM" id="Phobius"/>
    </source>
</evidence>
<dbReference type="Proteomes" id="UP000323671">
    <property type="component" value="Chromosome"/>
</dbReference>
<feature type="transmembrane region" description="Helical" evidence="4">
    <location>
        <begin position="115"/>
        <end position="137"/>
    </location>
</feature>
<evidence type="ECO:0000256" key="3">
    <source>
        <dbReference type="ARBA" id="ARBA00023136"/>
    </source>
</evidence>
<evidence type="ECO:0000259" key="5">
    <source>
        <dbReference type="PROSITE" id="PS50850"/>
    </source>
</evidence>
<dbReference type="InterPro" id="IPR020846">
    <property type="entry name" value="MFS_dom"/>
</dbReference>
<dbReference type="KEGG" id="otr:OTERR_22300"/>
<keyword evidence="7" id="KW-1185">Reference proteome</keyword>
<feature type="transmembrane region" description="Helical" evidence="4">
    <location>
        <begin position="216"/>
        <end position="241"/>
    </location>
</feature>
<keyword evidence="3 4" id="KW-0472">Membrane</keyword>
<evidence type="ECO:0000256" key="2">
    <source>
        <dbReference type="ARBA" id="ARBA00022989"/>
    </source>
</evidence>
<evidence type="ECO:0000256" key="1">
    <source>
        <dbReference type="ARBA" id="ARBA00022692"/>
    </source>
</evidence>
<feature type="transmembrane region" description="Helical" evidence="4">
    <location>
        <begin position="19"/>
        <end position="38"/>
    </location>
</feature>
<dbReference type="Gene3D" id="1.20.1250.20">
    <property type="entry name" value="MFS general substrate transporter like domains"/>
    <property type="match status" value="1"/>
</dbReference>
<keyword evidence="1 4" id="KW-0812">Transmembrane</keyword>
<accession>A0A5C1E9Q5</accession>
<feature type="transmembrane region" description="Helical" evidence="4">
    <location>
        <begin position="340"/>
        <end position="362"/>
    </location>
</feature>
<feature type="transmembrane region" description="Helical" evidence="4">
    <location>
        <begin position="50"/>
        <end position="74"/>
    </location>
</feature>
<dbReference type="GO" id="GO:0022857">
    <property type="term" value="F:transmembrane transporter activity"/>
    <property type="evidence" value="ECO:0007669"/>
    <property type="project" value="InterPro"/>
</dbReference>
<feature type="transmembrane region" description="Helical" evidence="4">
    <location>
        <begin position="282"/>
        <end position="299"/>
    </location>
</feature>
<dbReference type="EMBL" id="CP022579">
    <property type="protein sequence ID" value="QEL65706.1"/>
    <property type="molecule type" value="Genomic_DNA"/>
</dbReference>
<feature type="transmembrane region" description="Helical" evidence="4">
    <location>
        <begin position="368"/>
        <end position="389"/>
    </location>
</feature>
<evidence type="ECO:0000313" key="7">
    <source>
        <dbReference type="Proteomes" id="UP000323671"/>
    </source>
</evidence>
<sequence length="402" mass="41830">MPPNAAALPHSSTAERYRVIFAGICALILTVGLARFAYTPLLPLMRNEAGLSYLAGGWLATFNYVGYIAGALFAASISDLQLKYRLYRVGLVLALATTAAMGLTDNLYLWVLLRFVAGLSSTAGMLIASGLVLNWLIRQGHKPELGLHFAGLGMGIVVSGLAAAAMAGRLAWDEQWLALGVLGVAFFLPAWWWLPAPASLAAGAAKAAATPPSRRWMGLLIAAYFCAGFGFVVSATFIVAILEKLPLLTGKGALVWVIVGVAATPSCFLWDRIAASMGQIPALLLGFGLQIVSIVLPVLSQDPVLNLVGAVLFGGTFVGIVSLTLSLIGRCFPENPAKAMARLTLSYGVAQIAAPAMAGYIAAASGSYLGSLVVAAVVMVAGMGLLLILNKQQGLAPSLTGR</sequence>
<protein>
    <submittedName>
        <fullName evidence="6">Major facilitator superfamily MFS_1</fullName>
    </submittedName>
</protein>
<feature type="transmembrane region" description="Helical" evidence="4">
    <location>
        <begin position="305"/>
        <end position="328"/>
    </location>
</feature>
<gene>
    <name evidence="6" type="ORF">OTERR_22300</name>
</gene>
<dbReference type="RefSeq" id="WP_149425823.1">
    <property type="nucleotide sequence ID" value="NZ_CP022579.1"/>
</dbReference>